<evidence type="ECO:0000313" key="2">
    <source>
        <dbReference type="Proteomes" id="UP001162501"/>
    </source>
</evidence>
<evidence type="ECO:0000313" key="1">
    <source>
        <dbReference type="EMBL" id="CAI9710165.1"/>
    </source>
</evidence>
<sequence length="1304" mass="151277">MNNLDCSDDATVRAKAALLILYLGVVSYSGYWHFNKKNRPRGRRQRTQVPANPASSGKVDRKTSHKASWEMQFLLESLSPSNSLLLRMRWTTTPRGPSGSSGALYLRRGWAASSSCHSCESGESGIGCVAASGQLHLLGSPVAAGAGWGLGNDPALRTWGPLLVQDFCTSMAESSSDSDHFCSRDRLSRWAASSVHREVRHRPAVGVTEKVNTITSTLQDTSRNLRQVDQMLGHYREYSNGQAGAIEHLKESLEQSIGQLRSQRLSRNLGGRSISVTSLSTSDLDGGTVTESYRFQPTSPLKDYGDQQGIKRNKSRPGVRFVPDTDDVGQFHAFHQSLRDLSSEQVRLGDDFNRELARRSRSDAATRRALEELTEKLNEAQKQDVVSDRVERRLQEIEKEMRTERELVERRQDQLGLISQQLQEALKKHEAKAEENEEVKRKLRQTESEERKLQQELELSRRLLNQSEGSRETLLHQVEELRTQLMKAEGDPKSLHHQVSQISRQQSSLQDEQGDDWRFRRGIILIWVEREDLEKQMSDLRVQLNFSAMASELEEVKRCLERKDKEKVHLAAQVENLSHELENREKQQLEMLDELKEIQKHFETCDAKRKRADLQLTKLTQHAEEATKQAEQYLLELQQSEGLRQEAEKRREELKLKAQESIRQWKLKHKKIERALEKQSESLHQLSDKNNQILKEKDELKGQLYAALQQIESLRKELNDVLTKRALQEEELHCKEQKLSDVKSHQADLELEVKDSLDTIHRLESELKKQNKIQSQLKAEKAHLEEQIAELKESQAKDKAQLLEMQESIKDLSAIRADLANKLAEEQRARKEVLKNLSDLRTQAKSKDEETATIITQLKLERNIHQRELEDLTSSLQSVKTKHEQNIQELMKHFKKEKSEAENHIKTLKAESLEDKNMAKVHRCQLEKLKSQYDRLTEELTQNENENKKLKLKYQCLKDELEEKEKHITNEEENRRRMEEARLQLKDQLLCLETEQESILGVIGKEIDAACKTFSRDSMDKLKVFSSSPDINYDPHRWLAESKTKLQWLCEELKERENREKSLRHQLMLCRQQLKNMTENKEAELQCLFEQIERQEQLLEEVHREKRDLLEETHRKDEEMESLQPKLLFKMPPLEDASQTAMKNQKEAQFEEKADRVNALETSTRVALDHLESVPEKLSPLEDFKGFRGSRSLSDRIDERYSKYRVHRESLQQCQDDPKHRIQSFKDDRNFAESSHAHGLDQSSCWQDHSRFLSSPRFSHLNSFTQRTVAPDSPSIKEDAPSLLMDGRSPQPRKEEYKSKNSKM</sequence>
<reference evidence="1" key="1">
    <citation type="submission" date="2023-05" db="EMBL/GenBank/DDBJ databases">
        <authorList>
            <consortium name="ELIXIR-Norway"/>
        </authorList>
    </citation>
    <scope>NUCLEOTIDE SEQUENCE</scope>
</reference>
<dbReference type="Proteomes" id="UP001162501">
    <property type="component" value="Chromosome 5"/>
</dbReference>
<organism evidence="1 2">
    <name type="scientific">Rangifer tarandus platyrhynchus</name>
    <name type="common">Svalbard reindeer</name>
    <dbReference type="NCBI Taxonomy" id="3082113"/>
    <lineage>
        <taxon>Eukaryota</taxon>
        <taxon>Metazoa</taxon>
        <taxon>Chordata</taxon>
        <taxon>Craniata</taxon>
        <taxon>Vertebrata</taxon>
        <taxon>Euteleostomi</taxon>
        <taxon>Mammalia</taxon>
        <taxon>Eutheria</taxon>
        <taxon>Laurasiatheria</taxon>
        <taxon>Artiodactyla</taxon>
        <taxon>Ruminantia</taxon>
        <taxon>Pecora</taxon>
        <taxon>Cervidae</taxon>
        <taxon>Odocoileinae</taxon>
        <taxon>Rangifer</taxon>
    </lineage>
</organism>
<dbReference type="EMBL" id="OX596089">
    <property type="protein sequence ID" value="CAI9710165.1"/>
    <property type="molecule type" value="Genomic_DNA"/>
</dbReference>
<proteinExistence type="predicted"/>
<name>A0ACB0FAT7_RANTA</name>
<gene>
    <name evidence="1" type="ORF">MRATA1EN3_LOCUS21378</name>
</gene>
<protein>
    <submittedName>
        <fullName evidence="1">Uncharacterized protein</fullName>
    </submittedName>
</protein>
<accession>A0ACB0FAT7</accession>